<comment type="caution">
    <text evidence="1">The sequence shown here is derived from an EMBL/GenBank/DDBJ whole genome shotgun (WGS) entry which is preliminary data.</text>
</comment>
<gene>
    <name evidence="1" type="ORF">SPELUC_LOCUS11874</name>
</gene>
<protein>
    <submittedName>
        <fullName evidence="1">17296_t:CDS:1</fullName>
    </submittedName>
</protein>
<reference evidence="1" key="1">
    <citation type="submission" date="2021-06" db="EMBL/GenBank/DDBJ databases">
        <authorList>
            <person name="Kallberg Y."/>
            <person name="Tangrot J."/>
            <person name="Rosling A."/>
        </authorList>
    </citation>
    <scope>NUCLEOTIDE SEQUENCE</scope>
    <source>
        <strain evidence="1">28 12/20/2015</strain>
    </source>
</reference>
<accession>A0ACA9PLI2</accession>
<evidence type="ECO:0000313" key="2">
    <source>
        <dbReference type="Proteomes" id="UP000789366"/>
    </source>
</evidence>
<name>A0ACA9PLI2_9GLOM</name>
<keyword evidence="2" id="KW-1185">Reference proteome</keyword>
<dbReference type="EMBL" id="CAJVPW010026292">
    <property type="protein sequence ID" value="CAG8711924.1"/>
    <property type="molecule type" value="Genomic_DNA"/>
</dbReference>
<proteinExistence type="predicted"/>
<feature type="non-terminal residue" evidence="1">
    <location>
        <position position="283"/>
    </location>
</feature>
<evidence type="ECO:0000313" key="1">
    <source>
        <dbReference type="EMBL" id="CAG8711924.1"/>
    </source>
</evidence>
<dbReference type="Proteomes" id="UP000789366">
    <property type="component" value="Unassembled WGS sequence"/>
</dbReference>
<organism evidence="1 2">
    <name type="scientific">Cetraspora pellucida</name>
    <dbReference type="NCBI Taxonomy" id="1433469"/>
    <lineage>
        <taxon>Eukaryota</taxon>
        <taxon>Fungi</taxon>
        <taxon>Fungi incertae sedis</taxon>
        <taxon>Mucoromycota</taxon>
        <taxon>Glomeromycotina</taxon>
        <taxon>Glomeromycetes</taxon>
        <taxon>Diversisporales</taxon>
        <taxon>Gigasporaceae</taxon>
        <taxon>Cetraspora</taxon>
    </lineage>
</organism>
<sequence>MSTPARFICGNLSACHDIPYGTSSFSPTRSGHFNTITLHNINNDLYVSQEIRYVAQKLIRMYYLPLQVLKWMRLLNSFGRHHGVYQYKFFDKGLPADVNKVQRLWNKASKAKKDVPLRANNTIDILEVMKLAVRTFDQNTIALGSARAYKSSNHLRVDAKCSAKVPRESVYDSEMYRVLVNWLVKVHNYEINGQWHLEKLCDDGDYHHFYCDLVITKRDNPNPVTVCRPSEIWVIHFSREDNVVSDPHWSSDVLQERGLNVIYFWHDKEFKNVRMSTRSRDVT</sequence>